<evidence type="ECO:0000256" key="1">
    <source>
        <dbReference type="ARBA" id="ARBA00001933"/>
    </source>
</evidence>
<dbReference type="Proteomes" id="UP001271769">
    <property type="component" value="Unassembled WGS sequence"/>
</dbReference>
<dbReference type="PANTHER" id="PTHR45688:SF13">
    <property type="entry name" value="ALANINE--GLYOXYLATE AMINOTRANSFERASE 2-LIKE"/>
    <property type="match status" value="1"/>
</dbReference>
<keyword evidence="3 4" id="KW-0663">Pyridoxal phosphate</keyword>
<comment type="similarity">
    <text evidence="2 4">Belongs to the class-III pyridoxal-phosphate-dependent aminotransferase family.</text>
</comment>
<dbReference type="InterPro" id="IPR049704">
    <property type="entry name" value="Aminotrans_3_PPA_site"/>
</dbReference>
<comment type="caution">
    <text evidence="5">The sequence shown here is derived from an EMBL/GenBank/DDBJ whole genome shotgun (WGS) entry which is preliminary data.</text>
</comment>
<evidence type="ECO:0000256" key="4">
    <source>
        <dbReference type="RuleBase" id="RU003560"/>
    </source>
</evidence>
<dbReference type="Gene3D" id="3.40.640.10">
    <property type="entry name" value="Type I PLP-dependent aspartate aminotransferase-like (Major domain)"/>
    <property type="match status" value="1"/>
</dbReference>
<dbReference type="CDD" id="cd00610">
    <property type="entry name" value="OAT_like"/>
    <property type="match status" value="1"/>
</dbReference>
<evidence type="ECO:0000313" key="6">
    <source>
        <dbReference type="Proteomes" id="UP001271769"/>
    </source>
</evidence>
<dbReference type="InterPro" id="IPR005814">
    <property type="entry name" value="Aminotrans_3"/>
</dbReference>
<dbReference type="PANTHER" id="PTHR45688">
    <property type="match status" value="1"/>
</dbReference>
<protein>
    <submittedName>
        <fullName evidence="5">Aspartate aminotransferase family protein</fullName>
    </submittedName>
</protein>
<name>A0ABU5E1U9_9PROT</name>
<organism evidence="5 6">
    <name type="scientific">Dongia rigui</name>
    <dbReference type="NCBI Taxonomy" id="940149"/>
    <lineage>
        <taxon>Bacteria</taxon>
        <taxon>Pseudomonadati</taxon>
        <taxon>Pseudomonadota</taxon>
        <taxon>Alphaproteobacteria</taxon>
        <taxon>Rhodospirillales</taxon>
        <taxon>Dongiaceae</taxon>
        <taxon>Dongia</taxon>
    </lineage>
</organism>
<dbReference type="InterPro" id="IPR015424">
    <property type="entry name" value="PyrdxlP-dep_Trfase"/>
</dbReference>
<dbReference type="EMBL" id="JAXCLX010000003">
    <property type="protein sequence ID" value="MDY0873578.1"/>
    <property type="molecule type" value="Genomic_DNA"/>
</dbReference>
<evidence type="ECO:0000256" key="3">
    <source>
        <dbReference type="ARBA" id="ARBA00022898"/>
    </source>
</evidence>
<dbReference type="Pfam" id="PF00202">
    <property type="entry name" value="Aminotran_3"/>
    <property type="match status" value="1"/>
</dbReference>
<keyword evidence="6" id="KW-1185">Reference proteome</keyword>
<dbReference type="SUPFAM" id="SSF53383">
    <property type="entry name" value="PLP-dependent transferases"/>
    <property type="match status" value="1"/>
</dbReference>
<sequence>MPAITNQGLIARDAASVAGIEKLRFGPFAIQSGEGNTLITEDGRRLIDFSASWGAASLGHGHPAIVEAVTRTVRHMPSASILSTTHEPGVALAEKLLSLTPGGEDRRVWFGHSGSDANETIIRAVEAATGKKRVIAFIGAYHGGTALSMSVSGHTAQSHAAPRPGLFLLPYPNIYRPHFPGHVGEVALAQLDYLLATVCPPHDTAAIIFEAIQADGGLLVPPPGFIAAIAERAQRHGILLVCDEVKVGLARTGMMHAFDADGITPDLISFGKGLGGGLPLSAVVGPASILDRTTAFAMQTLCGNPVSCSAGLAVLETIEREKLAGNTAARGKQIMDGLKKLAEKHPLIGDIRGRGLAIGVELVANRTTKEPAGKACQKIVYRCFELGLLVFYVGMKSNVLELTPPLTLTEAEAAAGLAILDQAIDDVTQDRVPDAAIAAYAGW</sequence>
<dbReference type="PIRSF" id="PIRSF000521">
    <property type="entry name" value="Transaminase_4ab_Lys_Orn"/>
    <property type="match status" value="1"/>
</dbReference>
<gene>
    <name evidence="5" type="ORF">SMD31_16680</name>
</gene>
<keyword evidence="5" id="KW-0808">Transferase</keyword>
<evidence type="ECO:0000313" key="5">
    <source>
        <dbReference type="EMBL" id="MDY0873578.1"/>
    </source>
</evidence>
<dbReference type="GO" id="GO:0008483">
    <property type="term" value="F:transaminase activity"/>
    <property type="evidence" value="ECO:0007669"/>
    <property type="project" value="UniProtKB-KW"/>
</dbReference>
<comment type="cofactor">
    <cofactor evidence="1">
        <name>pyridoxal 5'-phosphate</name>
        <dbReference type="ChEBI" id="CHEBI:597326"/>
    </cofactor>
</comment>
<reference evidence="5 6" key="1">
    <citation type="journal article" date="2013" name="Antonie Van Leeuwenhoek">
        <title>Dongia rigui sp. nov., isolated from freshwater of a large wetland in Korea.</title>
        <authorList>
            <person name="Baik K.S."/>
            <person name="Hwang Y.M."/>
            <person name="Choi J.S."/>
            <person name="Kwon J."/>
            <person name="Seong C.N."/>
        </authorList>
    </citation>
    <scope>NUCLEOTIDE SEQUENCE [LARGE SCALE GENOMIC DNA]</scope>
    <source>
        <strain evidence="5 6">04SU4-P</strain>
    </source>
</reference>
<evidence type="ECO:0000256" key="2">
    <source>
        <dbReference type="ARBA" id="ARBA00008954"/>
    </source>
</evidence>
<keyword evidence="5" id="KW-0032">Aminotransferase</keyword>
<proteinExistence type="inferred from homology"/>
<dbReference type="InterPro" id="IPR015422">
    <property type="entry name" value="PyrdxlP-dep_Trfase_small"/>
</dbReference>
<accession>A0ABU5E1U9</accession>
<dbReference type="InterPro" id="IPR015421">
    <property type="entry name" value="PyrdxlP-dep_Trfase_major"/>
</dbReference>
<dbReference type="Gene3D" id="3.90.1150.10">
    <property type="entry name" value="Aspartate Aminotransferase, domain 1"/>
    <property type="match status" value="1"/>
</dbReference>
<dbReference type="RefSeq" id="WP_320502052.1">
    <property type="nucleotide sequence ID" value="NZ_JAXCLX010000003.1"/>
</dbReference>
<dbReference type="PROSITE" id="PS00600">
    <property type="entry name" value="AA_TRANSFER_CLASS_3"/>
    <property type="match status" value="1"/>
</dbReference>